<evidence type="ECO:0000256" key="11">
    <source>
        <dbReference type="ARBA" id="ARBA00022840"/>
    </source>
</evidence>
<keyword evidence="11 21" id="KW-0067">ATP-binding</keyword>
<evidence type="ECO:0000256" key="13">
    <source>
        <dbReference type="ARBA" id="ARBA00022909"/>
    </source>
</evidence>
<comment type="catalytic activity">
    <reaction evidence="17">
        <text>(6S)-5,6,7,8-tetrahydrofolyl-(gamma-L-Glu)(n) + L-glutamate + ATP = (6S)-5,6,7,8-tetrahydrofolyl-(gamma-L-Glu)(n+1) + ADP + phosphate + H(+)</text>
        <dbReference type="Rhea" id="RHEA:10580"/>
        <dbReference type="Rhea" id="RHEA-COMP:14738"/>
        <dbReference type="Rhea" id="RHEA-COMP:14740"/>
        <dbReference type="ChEBI" id="CHEBI:15378"/>
        <dbReference type="ChEBI" id="CHEBI:29985"/>
        <dbReference type="ChEBI" id="CHEBI:30616"/>
        <dbReference type="ChEBI" id="CHEBI:43474"/>
        <dbReference type="ChEBI" id="CHEBI:141005"/>
        <dbReference type="ChEBI" id="CHEBI:456216"/>
        <dbReference type="EC" id="6.3.2.17"/>
    </reaction>
</comment>
<evidence type="ECO:0000256" key="8">
    <source>
        <dbReference type="ARBA" id="ARBA00022598"/>
    </source>
</evidence>
<dbReference type="GO" id="GO:0008841">
    <property type="term" value="F:dihydrofolate synthase activity"/>
    <property type="evidence" value="ECO:0007669"/>
    <property type="project" value="UniProtKB-EC"/>
</dbReference>
<evidence type="ECO:0000256" key="6">
    <source>
        <dbReference type="ARBA" id="ARBA00013025"/>
    </source>
</evidence>
<evidence type="ECO:0000256" key="21">
    <source>
        <dbReference type="PIRNR" id="PIRNR001563"/>
    </source>
</evidence>
<evidence type="ECO:0000256" key="10">
    <source>
        <dbReference type="ARBA" id="ARBA00022741"/>
    </source>
</evidence>
<feature type="domain" description="Mur ligase central" evidence="23">
    <location>
        <begin position="55"/>
        <end position="195"/>
    </location>
</feature>
<dbReference type="PIRSF" id="PIRSF001563">
    <property type="entry name" value="Folylpolyglu_synth"/>
    <property type="match status" value="1"/>
</dbReference>
<dbReference type="EC" id="6.3.2.17" evidence="6"/>
<dbReference type="EC" id="6.3.2.12" evidence="5"/>
<evidence type="ECO:0000256" key="12">
    <source>
        <dbReference type="ARBA" id="ARBA00022842"/>
    </source>
</evidence>
<dbReference type="NCBIfam" id="TIGR01499">
    <property type="entry name" value="folC"/>
    <property type="match status" value="1"/>
</dbReference>
<reference evidence="25" key="1">
    <citation type="submission" date="2017-02" db="EMBL/GenBank/DDBJ databases">
        <title>Pseudomonas floridae sp. nov., a novel pathogenic bacterial species isolated from tomato.</title>
        <authorList>
            <person name="Timilsina S."/>
            <person name="Vallad G.E."/>
            <person name="Jones J.B."/>
        </authorList>
    </citation>
    <scope>NUCLEOTIDE SEQUENCE [LARGE SCALE GENOMIC DNA]</scope>
    <source>
        <strain evidence="25">GEV388</strain>
    </source>
</reference>
<keyword evidence="10 21" id="KW-0547">Nucleotide-binding</keyword>
<dbReference type="GO" id="GO:0005524">
    <property type="term" value="F:ATP binding"/>
    <property type="evidence" value="ECO:0007669"/>
    <property type="project" value="UniProtKB-KW"/>
</dbReference>
<name>A0A1X0N7Z2_9PSED</name>
<evidence type="ECO:0000256" key="15">
    <source>
        <dbReference type="ARBA" id="ARBA00030592"/>
    </source>
</evidence>
<evidence type="ECO:0000256" key="19">
    <source>
        <dbReference type="ARBA" id="ARBA00049035"/>
    </source>
</evidence>
<dbReference type="Proteomes" id="UP000192815">
    <property type="component" value="Unassembled WGS sequence"/>
</dbReference>
<dbReference type="InterPro" id="IPR013221">
    <property type="entry name" value="Mur_ligase_cen"/>
</dbReference>
<keyword evidence="25" id="KW-1185">Reference proteome</keyword>
<evidence type="ECO:0000259" key="22">
    <source>
        <dbReference type="Pfam" id="PF02875"/>
    </source>
</evidence>
<comment type="pathway">
    <text evidence="2">Cofactor biosynthesis; tetrahydrofolate biosynthesis; 7,8-dihydrofolate from 2-amino-4-hydroxy-6-hydroxymethyl-7,8-dihydropteridine diphosphate and 4-aminobenzoate: step 2/2.</text>
</comment>
<dbReference type="OrthoDB" id="9809356at2"/>
<dbReference type="UniPathway" id="UPA00077">
    <property type="reaction ID" value="UER00157"/>
</dbReference>
<evidence type="ECO:0000256" key="14">
    <source>
        <dbReference type="ARBA" id="ARBA00030048"/>
    </source>
</evidence>
<dbReference type="GO" id="GO:0046872">
    <property type="term" value="F:metal ion binding"/>
    <property type="evidence" value="ECO:0007669"/>
    <property type="project" value="UniProtKB-KW"/>
</dbReference>
<comment type="catalytic activity">
    <reaction evidence="18">
        <text>10-formyltetrahydrofolyl-(gamma-L-Glu)(n) + L-glutamate + ATP = 10-formyltetrahydrofolyl-(gamma-L-Glu)(n+1) + ADP + phosphate + H(+)</text>
        <dbReference type="Rhea" id="RHEA:51904"/>
        <dbReference type="Rhea" id="RHEA-COMP:13088"/>
        <dbReference type="Rhea" id="RHEA-COMP:14300"/>
        <dbReference type="ChEBI" id="CHEBI:15378"/>
        <dbReference type="ChEBI" id="CHEBI:29985"/>
        <dbReference type="ChEBI" id="CHEBI:30616"/>
        <dbReference type="ChEBI" id="CHEBI:43474"/>
        <dbReference type="ChEBI" id="CHEBI:134413"/>
        <dbReference type="ChEBI" id="CHEBI:456216"/>
        <dbReference type="EC" id="6.3.2.17"/>
    </reaction>
</comment>
<comment type="similarity">
    <text evidence="4 21">Belongs to the folylpolyglutamate synthase family.</text>
</comment>
<dbReference type="PANTHER" id="PTHR11136:SF0">
    <property type="entry name" value="DIHYDROFOLATE SYNTHETASE-RELATED"/>
    <property type="match status" value="1"/>
</dbReference>
<dbReference type="GO" id="GO:0005737">
    <property type="term" value="C:cytoplasm"/>
    <property type="evidence" value="ECO:0007669"/>
    <property type="project" value="TreeGrafter"/>
</dbReference>
<dbReference type="GO" id="GO:0046656">
    <property type="term" value="P:folic acid biosynthetic process"/>
    <property type="evidence" value="ECO:0007669"/>
    <property type="project" value="UniProtKB-KW"/>
</dbReference>
<comment type="catalytic activity">
    <reaction evidence="20">
        <text>7,8-dihydropteroate + L-glutamate + ATP = 7,8-dihydrofolate + ADP + phosphate + H(+)</text>
        <dbReference type="Rhea" id="RHEA:23584"/>
        <dbReference type="ChEBI" id="CHEBI:15378"/>
        <dbReference type="ChEBI" id="CHEBI:17839"/>
        <dbReference type="ChEBI" id="CHEBI:29985"/>
        <dbReference type="ChEBI" id="CHEBI:30616"/>
        <dbReference type="ChEBI" id="CHEBI:43474"/>
        <dbReference type="ChEBI" id="CHEBI:57451"/>
        <dbReference type="ChEBI" id="CHEBI:456216"/>
        <dbReference type="EC" id="6.3.2.12"/>
    </reaction>
</comment>
<dbReference type="Pfam" id="PF02875">
    <property type="entry name" value="Mur_ligase_C"/>
    <property type="match status" value="1"/>
</dbReference>
<dbReference type="EMBL" id="MUIO01000023">
    <property type="protein sequence ID" value="ORC59929.1"/>
    <property type="molecule type" value="Genomic_DNA"/>
</dbReference>
<dbReference type="SUPFAM" id="SSF53244">
    <property type="entry name" value="MurD-like peptide ligases, peptide-binding domain"/>
    <property type="match status" value="1"/>
</dbReference>
<dbReference type="Pfam" id="PF08245">
    <property type="entry name" value="Mur_ligase_M"/>
    <property type="match status" value="1"/>
</dbReference>
<evidence type="ECO:0000256" key="16">
    <source>
        <dbReference type="ARBA" id="ARBA00032510"/>
    </source>
</evidence>
<dbReference type="InterPro" id="IPR036615">
    <property type="entry name" value="Mur_ligase_C_dom_sf"/>
</dbReference>
<gene>
    <name evidence="24" type="ORF">BZK31_08780</name>
</gene>
<dbReference type="Gene3D" id="3.90.190.20">
    <property type="entry name" value="Mur ligase, C-terminal domain"/>
    <property type="match status" value="1"/>
</dbReference>
<evidence type="ECO:0000256" key="7">
    <source>
        <dbReference type="ARBA" id="ARBA00019357"/>
    </source>
</evidence>
<evidence type="ECO:0000313" key="25">
    <source>
        <dbReference type="Proteomes" id="UP000192815"/>
    </source>
</evidence>
<evidence type="ECO:0000259" key="23">
    <source>
        <dbReference type="Pfam" id="PF08245"/>
    </source>
</evidence>
<keyword evidence="8 21" id="KW-0436">Ligase</keyword>
<dbReference type="InterPro" id="IPR001645">
    <property type="entry name" value="Folylpolyglutamate_synth"/>
</dbReference>
<dbReference type="PROSITE" id="PS01012">
    <property type="entry name" value="FOLYLPOLYGLU_SYNT_2"/>
    <property type="match status" value="1"/>
</dbReference>
<keyword evidence="12" id="KW-0460">Magnesium</keyword>
<keyword evidence="9" id="KW-0479">Metal-binding</keyword>
<evidence type="ECO:0000313" key="24">
    <source>
        <dbReference type="EMBL" id="ORC59929.1"/>
    </source>
</evidence>
<dbReference type="NCBIfam" id="NF008101">
    <property type="entry name" value="PRK10846.1"/>
    <property type="match status" value="1"/>
</dbReference>
<dbReference type="Gene3D" id="3.40.1190.10">
    <property type="entry name" value="Mur-like, catalytic domain"/>
    <property type="match status" value="1"/>
</dbReference>
<sequence>MMKSSCTASSSLEQWLSYIDSLHAHVIDMSLKRIEAVADRLDIRKPGKFTFLAGGTNGKGTTCHAIEKTLIYAGYKVGVFSSPHILDYKETVRIQGNKANESSFATAFHAINEARKEITLTPFEFNTLAALHIMKQANVDVAVIEVGMGGRDDATNIVEADLSVITNVAIDHEAWLGKDRESIGLIKAGIFRTHRHAIIGELSPPESLTGWARQIDAIPLQRGIDWDWQLADQSWSFKDKQGTITGLPRPLMPIPNMATALAALRASGLNFDLDDVRKMLSTDNLPGRFQIFLGKPTVILDAAHNPHAATYLAERLNDFHPKGKVLIVIGVLIDKDIHGILAPLKPVASKWFCCGTAAGPRSSSPEDISRHLDDASNYPDITAGWEAARREARDEDVIVICGSFMSVAPLLNRVGQS</sequence>
<accession>A0A1X0N7Z2</accession>
<evidence type="ECO:0000256" key="18">
    <source>
        <dbReference type="ARBA" id="ARBA00047808"/>
    </source>
</evidence>
<dbReference type="InterPro" id="IPR036565">
    <property type="entry name" value="Mur-like_cat_sf"/>
</dbReference>
<comment type="caution">
    <text evidence="24">The sequence shown here is derived from an EMBL/GenBank/DDBJ whole genome shotgun (WGS) entry which is preliminary data.</text>
</comment>
<evidence type="ECO:0000256" key="17">
    <source>
        <dbReference type="ARBA" id="ARBA00047493"/>
    </source>
</evidence>
<dbReference type="AlphaFoldDB" id="A0A1X0N7Z2"/>
<dbReference type="PANTHER" id="PTHR11136">
    <property type="entry name" value="FOLYLPOLYGLUTAMATE SYNTHASE-RELATED"/>
    <property type="match status" value="1"/>
</dbReference>
<evidence type="ECO:0000256" key="1">
    <source>
        <dbReference type="ARBA" id="ARBA00002714"/>
    </source>
</evidence>
<dbReference type="InterPro" id="IPR018109">
    <property type="entry name" value="Folylpolyglutamate_synth_CS"/>
</dbReference>
<comment type="function">
    <text evidence="1">Functions in two distinct reactions of the de novo folate biosynthetic pathway. Catalyzes the addition of a glutamate residue to dihydropteroate (7,8-dihydropteroate or H2Pte) to form dihydrofolate (7,8-dihydrofolate monoglutamate or H2Pte-Glu). Also catalyzes successive additions of L-glutamate to tetrahydrofolate or 10-formyltetrahydrofolate or 5,10-methylenetetrahydrofolate, leading to folylpolyglutamate derivatives.</text>
</comment>
<feature type="domain" description="Mur ligase C-terminal" evidence="22">
    <location>
        <begin position="287"/>
        <end position="404"/>
    </location>
</feature>
<evidence type="ECO:0000256" key="3">
    <source>
        <dbReference type="ARBA" id="ARBA00005150"/>
    </source>
</evidence>
<organism evidence="24 25">
    <name type="scientific">Pseudomonas floridensis</name>
    <dbReference type="NCBI Taxonomy" id="1958950"/>
    <lineage>
        <taxon>Bacteria</taxon>
        <taxon>Pseudomonadati</taxon>
        <taxon>Pseudomonadota</taxon>
        <taxon>Gammaproteobacteria</taxon>
        <taxon>Pseudomonadales</taxon>
        <taxon>Pseudomonadaceae</taxon>
        <taxon>Pseudomonas</taxon>
    </lineage>
</organism>
<comment type="pathway">
    <text evidence="3">Cofactor biosynthesis; tetrahydrofolylpolyglutamate biosynthesis.</text>
</comment>
<keyword evidence="13" id="KW-0289">Folate biosynthesis</keyword>
<evidence type="ECO:0000256" key="20">
    <source>
        <dbReference type="ARBA" id="ARBA00049161"/>
    </source>
</evidence>
<proteinExistence type="inferred from homology"/>
<evidence type="ECO:0000256" key="2">
    <source>
        <dbReference type="ARBA" id="ARBA00004799"/>
    </source>
</evidence>
<dbReference type="GO" id="GO:0004326">
    <property type="term" value="F:tetrahydrofolylpolyglutamate synthase activity"/>
    <property type="evidence" value="ECO:0007669"/>
    <property type="project" value="UniProtKB-EC"/>
</dbReference>
<comment type="catalytic activity">
    <reaction evidence="19">
        <text>(6R)-5,10-methylenetetrahydrofolyl-(gamma-L-Glu)(n) + L-glutamate + ATP = (6R)-5,10-methylenetetrahydrofolyl-(gamma-L-Glu)(n+1) + ADP + phosphate + H(+)</text>
        <dbReference type="Rhea" id="RHEA:51912"/>
        <dbReference type="Rhea" id="RHEA-COMP:13257"/>
        <dbReference type="Rhea" id="RHEA-COMP:13258"/>
        <dbReference type="ChEBI" id="CHEBI:15378"/>
        <dbReference type="ChEBI" id="CHEBI:29985"/>
        <dbReference type="ChEBI" id="CHEBI:30616"/>
        <dbReference type="ChEBI" id="CHEBI:43474"/>
        <dbReference type="ChEBI" id="CHEBI:136572"/>
        <dbReference type="ChEBI" id="CHEBI:456216"/>
        <dbReference type="EC" id="6.3.2.17"/>
    </reaction>
</comment>
<protein>
    <recommendedName>
        <fullName evidence="7">Dihydrofolate synthase/folylpolyglutamate synthase</fullName>
        <ecNumber evidence="5">6.3.2.12</ecNumber>
        <ecNumber evidence="6">6.3.2.17</ecNumber>
    </recommendedName>
    <alternativeName>
        <fullName evidence="16">Folylpoly-gamma-glutamate synthetase-dihydrofolate synthetase</fullName>
    </alternativeName>
    <alternativeName>
        <fullName evidence="14">Folylpolyglutamate synthetase</fullName>
    </alternativeName>
    <alternativeName>
        <fullName evidence="15">Tetrahydrofolylpolyglutamate synthase</fullName>
    </alternativeName>
</protein>
<dbReference type="STRING" id="1958950.BZK31_08780"/>
<dbReference type="RefSeq" id="WP_083182310.1">
    <property type="nucleotide sequence ID" value="NZ_CBCRZR010000021.1"/>
</dbReference>
<evidence type="ECO:0000256" key="5">
    <source>
        <dbReference type="ARBA" id="ARBA00013023"/>
    </source>
</evidence>
<dbReference type="SUPFAM" id="SSF53623">
    <property type="entry name" value="MurD-like peptide ligases, catalytic domain"/>
    <property type="match status" value="1"/>
</dbReference>
<evidence type="ECO:0000256" key="9">
    <source>
        <dbReference type="ARBA" id="ARBA00022723"/>
    </source>
</evidence>
<evidence type="ECO:0000256" key="4">
    <source>
        <dbReference type="ARBA" id="ARBA00008276"/>
    </source>
</evidence>
<dbReference type="GO" id="GO:0046654">
    <property type="term" value="P:tetrahydrofolate biosynthetic process"/>
    <property type="evidence" value="ECO:0007669"/>
    <property type="project" value="UniProtKB-UniPathway"/>
</dbReference>
<dbReference type="InterPro" id="IPR004101">
    <property type="entry name" value="Mur_ligase_C"/>
</dbReference>